<feature type="signal peptide" evidence="1">
    <location>
        <begin position="1"/>
        <end position="19"/>
    </location>
</feature>
<name>A0A2W4WI01_9CYAN</name>
<protein>
    <recommendedName>
        <fullName evidence="4">Peptidase S1</fullName>
    </recommendedName>
</protein>
<dbReference type="Gene3D" id="2.60.120.380">
    <property type="match status" value="1"/>
</dbReference>
<reference evidence="2 3" key="2">
    <citation type="submission" date="2018-06" db="EMBL/GenBank/DDBJ databases">
        <title>Metagenomic assembly of (sub)arctic Cyanobacteria and their associated microbiome from non-axenic cultures.</title>
        <authorList>
            <person name="Baurain D."/>
        </authorList>
    </citation>
    <scope>NUCLEOTIDE SEQUENCE [LARGE SCALE GENOMIC DNA]</scope>
    <source>
        <strain evidence="2">ULC041bin1</strain>
    </source>
</reference>
<evidence type="ECO:0000313" key="3">
    <source>
        <dbReference type="Proteomes" id="UP000249081"/>
    </source>
</evidence>
<keyword evidence="1" id="KW-0732">Signal</keyword>
<evidence type="ECO:0008006" key="4">
    <source>
        <dbReference type="Google" id="ProtNLM"/>
    </source>
</evidence>
<dbReference type="Proteomes" id="UP000249081">
    <property type="component" value="Unassembled WGS sequence"/>
</dbReference>
<gene>
    <name evidence="2" type="ORF">DCF17_07975</name>
</gene>
<organism evidence="2 3">
    <name type="scientific">Shackletoniella antarctica</name>
    <dbReference type="NCBI Taxonomy" id="268115"/>
    <lineage>
        <taxon>Bacteria</taxon>
        <taxon>Bacillati</taxon>
        <taxon>Cyanobacteriota</taxon>
        <taxon>Cyanophyceae</taxon>
        <taxon>Oculatellales</taxon>
        <taxon>Oculatellaceae</taxon>
        <taxon>Shackletoniella</taxon>
    </lineage>
</organism>
<comment type="caution">
    <text evidence="2">The sequence shown here is derived from an EMBL/GenBank/DDBJ whole genome shotgun (WGS) entry which is preliminary data.</text>
</comment>
<dbReference type="AlphaFoldDB" id="A0A2W4WI01"/>
<sequence length="151" mass="16019">MALVVGLAMGLASVMPALAQQANFEALTLSESSPAASVEGFTNGLSALSSIAGRDRNGAICTGFADTNPDHIMVLQQDFASLTLQVNSGSNDTNLLIQGPDDGTVRCGEDTDRRNPDARIQDQNWSAGTYRIWVGAHDQGQRYNYTLSVSP</sequence>
<accession>A0A2W4WI01</accession>
<feature type="chain" id="PRO_5015870477" description="Peptidase S1" evidence="1">
    <location>
        <begin position="20"/>
        <end position="151"/>
    </location>
</feature>
<reference evidence="3" key="1">
    <citation type="submission" date="2018-04" db="EMBL/GenBank/DDBJ databases">
        <authorList>
            <person name="Cornet L."/>
        </authorList>
    </citation>
    <scope>NUCLEOTIDE SEQUENCE [LARGE SCALE GENOMIC DNA]</scope>
</reference>
<evidence type="ECO:0000256" key="1">
    <source>
        <dbReference type="SAM" id="SignalP"/>
    </source>
</evidence>
<evidence type="ECO:0000313" key="2">
    <source>
        <dbReference type="EMBL" id="PZO42807.1"/>
    </source>
</evidence>
<dbReference type="EMBL" id="QBMN01000042">
    <property type="protein sequence ID" value="PZO42807.1"/>
    <property type="molecule type" value="Genomic_DNA"/>
</dbReference>
<proteinExistence type="predicted"/>